<accession>A0A9P8UBH4</accession>
<name>A0A9P8UBH4_9PEZI</name>
<organism evidence="1 2">
    <name type="scientific">Truncatella angustata</name>
    <dbReference type="NCBI Taxonomy" id="152316"/>
    <lineage>
        <taxon>Eukaryota</taxon>
        <taxon>Fungi</taxon>
        <taxon>Dikarya</taxon>
        <taxon>Ascomycota</taxon>
        <taxon>Pezizomycotina</taxon>
        <taxon>Sordariomycetes</taxon>
        <taxon>Xylariomycetidae</taxon>
        <taxon>Amphisphaeriales</taxon>
        <taxon>Sporocadaceae</taxon>
        <taxon>Truncatella</taxon>
    </lineage>
</organism>
<dbReference type="GeneID" id="70138440"/>
<evidence type="ECO:0000313" key="1">
    <source>
        <dbReference type="EMBL" id="KAH6646067.1"/>
    </source>
</evidence>
<proteinExistence type="predicted"/>
<dbReference type="Proteomes" id="UP000758603">
    <property type="component" value="Unassembled WGS sequence"/>
</dbReference>
<keyword evidence="2" id="KW-1185">Reference proteome</keyword>
<dbReference type="RefSeq" id="XP_045952581.1">
    <property type="nucleotide sequence ID" value="XM_046109549.1"/>
</dbReference>
<comment type="caution">
    <text evidence="1">The sequence shown here is derived from an EMBL/GenBank/DDBJ whole genome shotgun (WGS) entry which is preliminary data.</text>
</comment>
<protein>
    <submittedName>
        <fullName evidence="1">Uncharacterized protein</fullName>
    </submittedName>
</protein>
<dbReference type="EMBL" id="JAGPXC010000010">
    <property type="protein sequence ID" value="KAH6646067.1"/>
    <property type="molecule type" value="Genomic_DNA"/>
</dbReference>
<sequence length="512" mass="58731">MFASGGIKYYPQKPEIWHTIMSEPEFDITAEEDHDCPWLWRCSDSRSLEHILQNRYEKFELWPLEKRFQLALRFEILPVSAFLRCLGVSSLDARLVSLKDVYGTTILHHIARRVFAYQTCRLVDEDKQNWFDFGVDMLKNGADPCCIAEVDRAYRMVPESAQSYDSITPLLETLGISWLHIEGSSSVLTQRLENWCKMIEHGGINLRDYAAMESQAWKMLRIKNCATNDPGTVLYGGKRYSLLGLDTESGLFVDTFGNCSFKLVRQHTHVVCELGRTPGAYIDNDNLPRTVNWWPNQDEKNEGIWEVIAYITTASKAIDVREHLRQAKEPFTLLVDGIQDDSGPLSLMQYRASRQRSHMRRSNSQPPNLRRREIAQTALLQSVSHPWLDSYHLCPSESRWRFGCSKFSCDGDNTVFQLFSDNYKRTAAAVRSCVQEKLHSTSAVQQSIYWKVSSFLAEIASCQDGSVPDLAPTVSRHNRGRDCPEGCSTVDLNKLKVPEALRSHHPQRFYEE</sequence>
<dbReference type="OrthoDB" id="3200163at2759"/>
<reference evidence="1" key="1">
    <citation type="journal article" date="2021" name="Nat. Commun.">
        <title>Genetic determinants of endophytism in the Arabidopsis root mycobiome.</title>
        <authorList>
            <person name="Mesny F."/>
            <person name="Miyauchi S."/>
            <person name="Thiergart T."/>
            <person name="Pickel B."/>
            <person name="Atanasova L."/>
            <person name="Karlsson M."/>
            <person name="Huettel B."/>
            <person name="Barry K.W."/>
            <person name="Haridas S."/>
            <person name="Chen C."/>
            <person name="Bauer D."/>
            <person name="Andreopoulos W."/>
            <person name="Pangilinan J."/>
            <person name="LaButti K."/>
            <person name="Riley R."/>
            <person name="Lipzen A."/>
            <person name="Clum A."/>
            <person name="Drula E."/>
            <person name="Henrissat B."/>
            <person name="Kohler A."/>
            <person name="Grigoriev I.V."/>
            <person name="Martin F.M."/>
            <person name="Hacquard S."/>
        </authorList>
    </citation>
    <scope>NUCLEOTIDE SEQUENCE</scope>
    <source>
        <strain evidence="1">MPI-SDFR-AT-0073</strain>
    </source>
</reference>
<evidence type="ECO:0000313" key="2">
    <source>
        <dbReference type="Proteomes" id="UP000758603"/>
    </source>
</evidence>
<gene>
    <name evidence="1" type="ORF">BKA67DRAFT_92594</name>
</gene>
<dbReference type="AlphaFoldDB" id="A0A9P8UBH4"/>